<dbReference type="SUPFAM" id="SSF53850">
    <property type="entry name" value="Periplasmic binding protein-like II"/>
    <property type="match status" value="1"/>
</dbReference>
<comment type="caution">
    <text evidence="5">The sequence shown here is derived from an EMBL/GenBank/DDBJ whole genome shotgun (WGS) entry which is preliminary data.</text>
</comment>
<dbReference type="RefSeq" id="WP_251416373.1">
    <property type="nucleotide sequence ID" value="NZ_JAMQGM010000037.1"/>
</dbReference>
<evidence type="ECO:0000256" key="4">
    <source>
        <dbReference type="SAM" id="MobiDB-lite"/>
    </source>
</evidence>
<dbReference type="Pfam" id="PF01547">
    <property type="entry name" value="SBP_bac_1"/>
    <property type="match status" value="1"/>
</dbReference>
<accession>A0ABT0X919</accession>
<dbReference type="Gene3D" id="3.40.190.10">
    <property type="entry name" value="Periplasmic binding protein-like II"/>
    <property type="match status" value="2"/>
</dbReference>
<protein>
    <submittedName>
        <fullName evidence="5">ABC transporter substrate-binding protein</fullName>
    </submittedName>
</protein>
<proteinExistence type="inferred from homology"/>
<dbReference type="CDD" id="cd14750">
    <property type="entry name" value="PBP2_TMBP"/>
    <property type="match status" value="1"/>
</dbReference>
<evidence type="ECO:0000313" key="5">
    <source>
        <dbReference type="EMBL" id="MCM2579022.1"/>
    </source>
</evidence>
<dbReference type="InterPro" id="IPR006059">
    <property type="entry name" value="SBP"/>
</dbReference>
<organism evidence="5 6">
    <name type="scientific">Streptomyces meridianus</name>
    <dbReference type="NCBI Taxonomy" id="2938945"/>
    <lineage>
        <taxon>Bacteria</taxon>
        <taxon>Bacillati</taxon>
        <taxon>Actinomycetota</taxon>
        <taxon>Actinomycetes</taxon>
        <taxon>Kitasatosporales</taxon>
        <taxon>Streptomycetaceae</taxon>
        <taxon>Streptomyces</taxon>
    </lineage>
</organism>
<comment type="similarity">
    <text evidence="1">Belongs to the bacterial solute-binding protein 1 family.</text>
</comment>
<keyword evidence="2" id="KW-0813">Transport</keyword>
<sequence>MRHWLPKAGMAVLAASLLAGCGSGSGSEDAGSKPPSFKGRGPITLATGKDTTGVMDKVLDQWNSTHPKEKVRMIELSESADEQRQRMIQNAELKSGDFSVLNMDVVWNAEFAANRWIVPLPKGEIDTGSMLKPTVEAATYRGNLYSAPWTSDGGLLYFRKDLLEKAGAEPPKTWAEMKKTCDKVLKLPEAKGMSCYAGQFDKYEGLSVNFSEMIHGAGGSVVDKAGKPTVNTPEAKKGLKWFADAFKDGTIPKEAITYKEEEGRQAFQKGDLVFHRQWPYQWALANAKDGSSKVAGKFNVAPLPGLDGPGTSSLGGHNLAISSDAKNKATALDFIKFMTNKENQKKRLLLTSQAPTNAALYEDKELLKKFPYLPTLKASINGAEPRPRVVQYGDATAAMQEAAYGALSGKTSPDAALAQLQKKLAGVNSK</sequence>
<feature type="region of interest" description="Disordered" evidence="4">
    <location>
        <begin position="23"/>
        <end position="50"/>
    </location>
</feature>
<keyword evidence="3" id="KW-0732">Signal</keyword>
<evidence type="ECO:0000256" key="3">
    <source>
        <dbReference type="ARBA" id="ARBA00022729"/>
    </source>
</evidence>
<dbReference type="Proteomes" id="UP001167160">
    <property type="component" value="Unassembled WGS sequence"/>
</dbReference>
<gene>
    <name evidence="5" type="ORF">M1E25_16965</name>
</gene>
<dbReference type="PANTHER" id="PTHR30061">
    <property type="entry name" value="MALTOSE-BINDING PERIPLASMIC PROTEIN"/>
    <property type="match status" value="1"/>
</dbReference>
<reference evidence="5" key="1">
    <citation type="journal article" date="2023" name="Int. J. Syst. Evol. Microbiol.">
        <title>Streptomyces meridianus sp. nov. isolated from brackish water of the Tagus estuary in Alcochete, Portugal.</title>
        <authorList>
            <person name="Santos J.D.N."/>
            <person name="Klimek D."/>
            <person name="Calusinska M."/>
            <person name="Lobo Da Cunha A."/>
            <person name="Catita J."/>
            <person name="Goncalves H."/>
            <person name="Gonzalez I."/>
            <person name="Reyes F."/>
            <person name="Lage O.M."/>
        </authorList>
    </citation>
    <scope>NUCLEOTIDE SEQUENCE</scope>
    <source>
        <strain evidence="5">MTZ3.1</strain>
    </source>
</reference>
<evidence type="ECO:0000256" key="2">
    <source>
        <dbReference type="ARBA" id="ARBA00022448"/>
    </source>
</evidence>
<evidence type="ECO:0000313" key="6">
    <source>
        <dbReference type="Proteomes" id="UP001167160"/>
    </source>
</evidence>
<dbReference type="PROSITE" id="PS51257">
    <property type="entry name" value="PROKAR_LIPOPROTEIN"/>
    <property type="match status" value="1"/>
</dbReference>
<keyword evidence="6" id="KW-1185">Reference proteome</keyword>
<dbReference type="PANTHER" id="PTHR30061:SF50">
    <property type="entry name" value="MALTOSE_MALTODEXTRIN-BINDING PERIPLASMIC PROTEIN"/>
    <property type="match status" value="1"/>
</dbReference>
<evidence type="ECO:0000256" key="1">
    <source>
        <dbReference type="ARBA" id="ARBA00008520"/>
    </source>
</evidence>
<dbReference type="EMBL" id="JAMQGM010000037">
    <property type="protein sequence ID" value="MCM2579022.1"/>
    <property type="molecule type" value="Genomic_DNA"/>
</dbReference>
<name>A0ABT0X919_9ACTN</name>